<gene>
    <name evidence="1" type="ORF">ERUC_LOCUS23377</name>
</gene>
<proteinExistence type="predicted"/>
<organism evidence="1 2">
    <name type="scientific">Eruca vesicaria subsp. sativa</name>
    <name type="common">Garden rocket</name>
    <name type="synonym">Eruca sativa</name>
    <dbReference type="NCBI Taxonomy" id="29727"/>
    <lineage>
        <taxon>Eukaryota</taxon>
        <taxon>Viridiplantae</taxon>
        <taxon>Streptophyta</taxon>
        <taxon>Embryophyta</taxon>
        <taxon>Tracheophyta</taxon>
        <taxon>Spermatophyta</taxon>
        <taxon>Magnoliopsida</taxon>
        <taxon>eudicotyledons</taxon>
        <taxon>Gunneridae</taxon>
        <taxon>Pentapetalae</taxon>
        <taxon>rosids</taxon>
        <taxon>malvids</taxon>
        <taxon>Brassicales</taxon>
        <taxon>Brassicaceae</taxon>
        <taxon>Brassiceae</taxon>
        <taxon>Eruca</taxon>
    </lineage>
</organism>
<dbReference type="EMBL" id="CAKOAT010235043">
    <property type="protein sequence ID" value="CAH8357622.1"/>
    <property type="molecule type" value="Genomic_DNA"/>
</dbReference>
<evidence type="ECO:0000313" key="1">
    <source>
        <dbReference type="EMBL" id="CAH8357622.1"/>
    </source>
</evidence>
<sequence>MVWRWRAKKHMMYNIDTRRGPSTSFSFRFLLHMSVLLYRSFYCRCIIIMLLGRHSNVCPSVFYGMSKLLDEIMFCKGDVLKITPVENGDCVVNDDVGGGEGEATASSHTSIDGRETW</sequence>
<keyword evidence="2" id="KW-1185">Reference proteome</keyword>
<accession>A0ABC8KGH0</accession>
<dbReference type="Proteomes" id="UP001642260">
    <property type="component" value="Unassembled WGS sequence"/>
</dbReference>
<protein>
    <submittedName>
        <fullName evidence="1">Uncharacterized protein</fullName>
    </submittedName>
</protein>
<dbReference type="AlphaFoldDB" id="A0ABC8KGH0"/>
<evidence type="ECO:0000313" key="2">
    <source>
        <dbReference type="Proteomes" id="UP001642260"/>
    </source>
</evidence>
<comment type="caution">
    <text evidence="1">The sequence shown here is derived from an EMBL/GenBank/DDBJ whole genome shotgun (WGS) entry which is preliminary data.</text>
</comment>
<reference evidence="1 2" key="1">
    <citation type="submission" date="2022-03" db="EMBL/GenBank/DDBJ databases">
        <authorList>
            <person name="Macdonald S."/>
            <person name="Ahmed S."/>
            <person name="Newling K."/>
        </authorList>
    </citation>
    <scope>NUCLEOTIDE SEQUENCE [LARGE SCALE GENOMIC DNA]</scope>
</reference>
<name>A0ABC8KGH0_ERUVS</name>